<comment type="caution">
    <text evidence="1">The sequence shown here is derived from an EMBL/GenBank/DDBJ whole genome shotgun (WGS) entry which is preliminary data.</text>
</comment>
<dbReference type="Proteomes" id="UP000638732">
    <property type="component" value="Unassembled WGS sequence"/>
</dbReference>
<dbReference type="RefSeq" id="WP_166587568.1">
    <property type="nucleotide sequence ID" value="NZ_WWEO01000044.1"/>
</dbReference>
<reference evidence="1" key="2">
    <citation type="submission" date="2020-10" db="EMBL/GenBank/DDBJ databases">
        <title>Mucilaginibacter sp. nov., isolated from soil.</title>
        <authorList>
            <person name="Jeon C.O."/>
        </authorList>
    </citation>
    <scope>NUCLEOTIDE SEQUENCE</scope>
    <source>
        <strain evidence="1">R11</strain>
    </source>
</reference>
<sequence length="66" mass="7702">MGEIFTTTFLNVINNQDAMDKSTVIENMDGDEMLFYHAIRTDLDKLQLKPNLQTIHNILNYSKQVR</sequence>
<protein>
    <submittedName>
        <fullName evidence="1">Uncharacterized protein</fullName>
    </submittedName>
</protein>
<evidence type="ECO:0000313" key="2">
    <source>
        <dbReference type="Proteomes" id="UP000638732"/>
    </source>
</evidence>
<name>A0A965ZL20_9SPHI</name>
<reference evidence="1" key="1">
    <citation type="submission" date="2020-01" db="EMBL/GenBank/DDBJ databases">
        <authorList>
            <person name="Seo Y.L."/>
        </authorList>
    </citation>
    <scope>NUCLEOTIDE SEQUENCE</scope>
    <source>
        <strain evidence="1">R11</strain>
    </source>
</reference>
<evidence type="ECO:0000313" key="1">
    <source>
        <dbReference type="EMBL" id="NCD71626.1"/>
    </source>
</evidence>
<gene>
    <name evidence="1" type="ORF">GSY63_19830</name>
</gene>
<proteinExistence type="predicted"/>
<dbReference type="EMBL" id="WWEO01000044">
    <property type="protein sequence ID" value="NCD71626.1"/>
    <property type="molecule type" value="Genomic_DNA"/>
</dbReference>
<organism evidence="1 2">
    <name type="scientific">Mucilaginibacter agri</name>
    <dbReference type="NCBI Taxonomy" id="2695265"/>
    <lineage>
        <taxon>Bacteria</taxon>
        <taxon>Pseudomonadati</taxon>
        <taxon>Bacteroidota</taxon>
        <taxon>Sphingobacteriia</taxon>
        <taxon>Sphingobacteriales</taxon>
        <taxon>Sphingobacteriaceae</taxon>
        <taxon>Mucilaginibacter</taxon>
    </lineage>
</organism>
<dbReference type="AlphaFoldDB" id="A0A965ZL20"/>
<accession>A0A965ZL20</accession>
<keyword evidence="2" id="KW-1185">Reference proteome</keyword>